<keyword evidence="2 4" id="KW-0863">Zinc-finger</keyword>
<gene>
    <name evidence="7" type="ORF">Tco025E_01500</name>
</gene>
<dbReference type="SUPFAM" id="SSF90229">
    <property type="entry name" value="CCCH zinc finger"/>
    <property type="match status" value="1"/>
</dbReference>
<organism evidence="7 8">
    <name type="scientific">Trypanosoma conorhini</name>
    <dbReference type="NCBI Taxonomy" id="83891"/>
    <lineage>
        <taxon>Eukaryota</taxon>
        <taxon>Discoba</taxon>
        <taxon>Euglenozoa</taxon>
        <taxon>Kinetoplastea</taxon>
        <taxon>Metakinetoplastina</taxon>
        <taxon>Trypanosomatida</taxon>
        <taxon>Trypanosomatidae</taxon>
        <taxon>Trypanosoma</taxon>
    </lineage>
</organism>
<evidence type="ECO:0000256" key="1">
    <source>
        <dbReference type="ARBA" id="ARBA00022723"/>
    </source>
</evidence>
<evidence type="ECO:0000256" key="2">
    <source>
        <dbReference type="ARBA" id="ARBA00022771"/>
    </source>
</evidence>
<keyword evidence="1 4" id="KW-0479">Metal-binding</keyword>
<dbReference type="Gene3D" id="4.10.1000.10">
    <property type="entry name" value="Zinc finger, CCCH-type"/>
    <property type="match status" value="1"/>
</dbReference>
<feature type="region of interest" description="Disordered" evidence="5">
    <location>
        <begin position="289"/>
        <end position="315"/>
    </location>
</feature>
<feature type="region of interest" description="Disordered" evidence="5">
    <location>
        <begin position="889"/>
        <end position="984"/>
    </location>
</feature>
<dbReference type="SMART" id="SM00356">
    <property type="entry name" value="ZnF_C3H1"/>
    <property type="match status" value="1"/>
</dbReference>
<dbReference type="OrthoDB" id="411372at2759"/>
<sequence length="1018" mass="111855">MSSGEKERDALETGVPESGAAEERDVKRGAGSSNGGEAATAAPTSQQQQQQPSGDGGPSEEEGRDHRSATIAHIQQNFGVMARVLEREVFRRGLINSSVEEMYSVFSMKSTALLEFLITETDQHALHAQILEMLLTILEPTYGIEHARMLVAIMDQSVADLYLFQALLSTSSLDTLVQRAEEFMDPPTRSVGSGMSGGIPGNYSGVPSENVRGVQPTYNNASAPVRSSYAEFGKDRRVEPAMEPNIPRGANTYTEGGGVPTPSQPEDEPMPAVTSGWANVQRKHVEHDREVPVHHYQQQQQQQHQQPQPQPQHLQHRVPFNPFLHQQRQQPPNVAHHHQVVVGTGPMGLQQQQQQQQLQQQQPENHQPDSFPRAPVVQGPQKRMMDRVSPGTQESEDAHLRGAMWRGPLPPPGAQHDAVTVPQPSYHPQNQSSPPTLHPNQHQLATPNSPTHSRFLLHHRHVTAHFAPPVSMGKQASPQPAMQLSPQLTPQPVTTKTAAAATATAAVSISNPQRVMVPHHHHHHHHHHDIPPPHLMMPRVSPPSQTTKSVAKPEPVNSSETTPVVHNAEAAVPQLKPHHFHHIPSIQKVVRQPPPNVSMSASVGVGGAGAAGGGFSGGGSEAPSHGIMIPTHHHMLHHFQQIRPVVQPQQQQYRQSPSSAPGPMSIDALSNEEMNWASSETATMLSGSQEIRCFFRERGVTEPVVNVIAKMFLSMEELMAIPREALDERLRKEGVSANNRQYVWAALHPSEKTTSEKDVPEMSELRNFIHSNSIHNNMSQEGDDENATAKGGRTGKTMLQVPQPRTSQGKPPQSGKVGEYYAVIWVSLVRAWQLQTVLGELSKYGKVLQHGTSSRRRDLVYFKLGEHKNELQMVRKIGGAVVEDYYRVSPGDVDDGAPPTPTGRSEEADDNGSSKIVGQKAGAGLQPYPQHPQQPSANRGEYGVADEEDMDGDEGRTHRKGSGVRHTRGRGRGGHHGYHHHRHSEGSHQTICKFFSKGTCKYGDRCQFFHPAKHASRS</sequence>
<evidence type="ECO:0000313" key="8">
    <source>
        <dbReference type="Proteomes" id="UP000284403"/>
    </source>
</evidence>
<evidence type="ECO:0000256" key="4">
    <source>
        <dbReference type="PROSITE-ProRule" id="PRU00723"/>
    </source>
</evidence>
<feature type="region of interest" description="Disordered" evidence="5">
    <location>
        <begin position="541"/>
        <end position="562"/>
    </location>
</feature>
<dbReference type="InterPro" id="IPR036855">
    <property type="entry name" value="Znf_CCCH_sf"/>
</dbReference>
<evidence type="ECO:0000256" key="3">
    <source>
        <dbReference type="ARBA" id="ARBA00022833"/>
    </source>
</evidence>
<feature type="region of interest" description="Disordered" evidence="5">
    <location>
        <begin position="348"/>
        <end position="451"/>
    </location>
</feature>
<feature type="region of interest" description="Disordered" evidence="5">
    <location>
        <begin position="1"/>
        <end position="65"/>
    </location>
</feature>
<feature type="compositionally biased region" description="Low complexity" evidence="5">
    <location>
        <begin position="38"/>
        <end position="53"/>
    </location>
</feature>
<dbReference type="RefSeq" id="XP_029231539.1">
    <property type="nucleotide sequence ID" value="XM_029368438.1"/>
</dbReference>
<evidence type="ECO:0000313" key="7">
    <source>
        <dbReference type="EMBL" id="RNF26333.1"/>
    </source>
</evidence>
<dbReference type="EMBL" id="MKKU01000047">
    <property type="protein sequence ID" value="RNF26333.1"/>
    <property type="molecule type" value="Genomic_DNA"/>
</dbReference>
<dbReference type="Proteomes" id="UP000284403">
    <property type="component" value="Unassembled WGS sequence"/>
</dbReference>
<comment type="caution">
    <text evidence="7">The sequence shown here is derived from an EMBL/GenBank/DDBJ whole genome shotgun (WGS) entry which is preliminary data.</text>
</comment>
<keyword evidence="8" id="KW-1185">Reference proteome</keyword>
<feature type="compositionally biased region" description="Low complexity" evidence="5">
    <location>
        <begin position="349"/>
        <end position="362"/>
    </location>
</feature>
<feature type="compositionally biased region" description="Polar residues" evidence="5">
    <location>
        <begin position="422"/>
        <end position="451"/>
    </location>
</feature>
<feature type="compositionally biased region" description="Low complexity" evidence="5">
    <location>
        <begin position="297"/>
        <end position="313"/>
    </location>
</feature>
<feature type="compositionally biased region" description="Basic residues" evidence="5">
    <location>
        <begin position="957"/>
        <end position="983"/>
    </location>
</feature>
<evidence type="ECO:0000256" key="5">
    <source>
        <dbReference type="SAM" id="MobiDB-lite"/>
    </source>
</evidence>
<dbReference type="AlphaFoldDB" id="A0A3R7LDQ0"/>
<name>A0A3R7LDQ0_9TRYP</name>
<keyword evidence="3 4" id="KW-0862">Zinc</keyword>
<feature type="region of interest" description="Disordered" evidence="5">
    <location>
        <begin position="774"/>
        <end position="814"/>
    </location>
</feature>
<reference evidence="7 8" key="1">
    <citation type="journal article" date="2018" name="BMC Genomics">
        <title>Genomic comparison of Trypanosoma conorhini and Trypanosoma rangeli to Trypanosoma cruzi strains of high and low virulence.</title>
        <authorList>
            <person name="Bradwell K.R."/>
            <person name="Koparde V.N."/>
            <person name="Matveyev A.V."/>
            <person name="Serrano M.G."/>
            <person name="Alves J.M."/>
            <person name="Parikh H."/>
            <person name="Huang B."/>
            <person name="Lee V."/>
            <person name="Espinosa-Alvarez O."/>
            <person name="Ortiz P.A."/>
            <person name="Costa-Martins A.G."/>
            <person name="Teixeira M.M."/>
            <person name="Buck G.A."/>
        </authorList>
    </citation>
    <scope>NUCLEOTIDE SEQUENCE [LARGE SCALE GENOMIC DNA]</scope>
    <source>
        <strain evidence="7 8">025E</strain>
    </source>
</reference>
<dbReference type="GO" id="GO:0008270">
    <property type="term" value="F:zinc ion binding"/>
    <property type="evidence" value="ECO:0007669"/>
    <property type="project" value="UniProtKB-KW"/>
</dbReference>
<accession>A0A3R7LDQ0</accession>
<dbReference type="Pfam" id="PF00642">
    <property type="entry name" value="zf-CCCH"/>
    <property type="match status" value="1"/>
</dbReference>
<feature type="zinc finger region" description="C3H1-type" evidence="4">
    <location>
        <begin position="986"/>
        <end position="1013"/>
    </location>
</feature>
<dbReference type="GeneID" id="40315111"/>
<proteinExistence type="predicted"/>
<protein>
    <submittedName>
        <fullName evidence="7">Putative zinc finger protein</fullName>
    </submittedName>
</protein>
<feature type="compositionally biased region" description="Basic and acidic residues" evidence="5">
    <location>
        <begin position="1"/>
        <end position="11"/>
    </location>
</feature>
<feature type="region of interest" description="Disordered" evidence="5">
    <location>
        <begin position="239"/>
        <end position="273"/>
    </location>
</feature>
<feature type="domain" description="C3H1-type" evidence="6">
    <location>
        <begin position="986"/>
        <end position="1013"/>
    </location>
</feature>
<evidence type="ECO:0000259" key="6">
    <source>
        <dbReference type="PROSITE" id="PS50103"/>
    </source>
</evidence>
<dbReference type="PROSITE" id="PS50103">
    <property type="entry name" value="ZF_C3H1"/>
    <property type="match status" value="1"/>
</dbReference>
<dbReference type="InterPro" id="IPR000571">
    <property type="entry name" value="Znf_CCCH"/>
</dbReference>